<protein>
    <submittedName>
        <fullName evidence="1">MFS general substrate transporter</fullName>
    </submittedName>
</protein>
<gene>
    <name evidence="1" type="ORF">F4820DRAFT_390528</name>
</gene>
<proteinExistence type="predicted"/>
<evidence type="ECO:0000313" key="2">
    <source>
        <dbReference type="Proteomes" id="UP001497700"/>
    </source>
</evidence>
<accession>A0ACB9YUB8</accession>
<name>A0ACB9YUB8_9PEZI</name>
<sequence>MSYKIPIHAESAPSAETAPLLGPNASVVSNAAQLRSNGTFPSSSDLPVNGAAAADVENGRMDSDIDAPKGDAPKLKVNMKALLPALAIGIFLVAMDQTLTIATYGKMGSDLNALNSTSWISTSYFLTLTAFQPLYGRLSDIFGRRECLLFAYTVFGLGCLGCGLSRDIAELCASRAVAGLGGGGMNAVVTILVTELVSLRDRGVWQGYINVVFAAGIAAGAPIGGLLADSPLGWRWAFAGQFPIAMLAWLAVFLVLDVPKADHAHWTAKVLRIDFLGAFTLVAAVFALLFGLDNGSNEGWGKKITVVPLALTPLLFALFLLVEIKVASNPFAPGHVILDPPLLAAYGANFFGVAAQMGIYFFIALFFQAAMGLSATASGLMLVPNTAFGLAGSLGGGFLMRRTGKYYWLTMFGYALVVLSIAPLVAFTGAVVKSNAGVVVGLSILAFGSGISITSTLIAIIANTTPADAAVAIACSYLFRSLGTTLGISISTAVLQQVLRTRLAASLGDDTSRAREIEDGVRQSLDYIRGLEPSVADAVRGCYAVAVQYAFAPAAILALGAVLAAAFIREKKLEGR</sequence>
<dbReference type="Proteomes" id="UP001497700">
    <property type="component" value="Unassembled WGS sequence"/>
</dbReference>
<evidence type="ECO:0000313" key="1">
    <source>
        <dbReference type="EMBL" id="KAI4863035.1"/>
    </source>
</evidence>
<dbReference type="EMBL" id="MU393513">
    <property type="protein sequence ID" value="KAI4863035.1"/>
    <property type="molecule type" value="Genomic_DNA"/>
</dbReference>
<organism evidence="1 2">
    <name type="scientific">Hypoxylon rubiginosum</name>
    <dbReference type="NCBI Taxonomy" id="110542"/>
    <lineage>
        <taxon>Eukaryota</taxon>
        <taxon>Fungi</taxon>
        <taxon>Dikarya</taxon>
        <taxon>Ascomycota</taxon>
        <taxon>Pezizomycotina</taxon>
        <taxon>Sordariomycetes</taxon>
        <taxon>Xylariomycetidae</taxon>
        <taxon>Xylariales</taxon>
        <taxon>Hypoxylaceae</taxon>
        <taxon>Hypoxylon</taxon>
    </lineage>
</organism>
<keyword evidence="2" id="KW-1185">Reference proteome</keyword>
<comment type="caution">
    <text evidence="1">The sequence shown here is derived from an EMBL/GenBank/DDBJ whole genome shotgun (WGS) entry which is preliminary data.</text>
</comment>
<reference evidence="1 2" key="1">
    <citation type="journal article" date="2022" name="New Phytol.">
        <title>Ecological generalism drives hyperdiversity of secondary metabolite gene clusters in xylarialean endophytes.</title>
        <authorList>
            <person name="Franco M.E.E."/>
            <person name="Wisecaver J.H."/>
            <person name="Arnold A.E."/>
            <person name="Ju Y.M."/>
            <person name="Slot J.C."/>
            <person name="Ahrendt S."/>
            <person name="Moore L.P."/>
            <person name="Eastman K.E."/>
            <person name="Scott K."/>
            <person name="Konkel Z."/>
            <person name="Mondo S.J."/>
            <person name="Kuo A."/>
            <person name="Hayes R.D."/>
            <person name="Haridas S."/>
            <person name="Andreopoulos B."/>
            <person name="Riley R."/>
            <person name="LaButti K."/>
            <person name="Pangilinan J."/>
            <person name="Lipzen A."/>
            <person name="Amirebrahimi M."/>
            <person name="Yan J."/>
            <person name="Adam C."/>
            <person name="Keymanesh K."/>
            <person name="Ng V."/>
            <person name="Louie K."/>
            <person name="Northen T."/>
            <person name="Drula E."/>
            <person name="Henrissat B."/>
            <person name="Hsieh H.M."/>
            <person name="Youens-Clark K."/>
            <person name="Lutzoni F."/>
            <person name="Miadlikowska J."/>
            <person name="Eastwood D.C."/>
            <person name="Hamelin R.C."/>
            <person name="Grigoriev I.V."/>
            <person name="U'Ren J.M."/>
        </authorList>
    </citation>
    <scope>NUCLEOTIDE SEQUENCE [LARGE SCALE GENOMIC DNA]</scope>
    <source>
        <strain evidence="1 2">CBS 119005</strain>
    </source>
</reference>